<keyword evidence="6 10" id="KW-0547">Nucleotide-binding</keyword>
<comment type="similarity">
    <text evidence="2 10">Belongs to the glutamate--cysteine ligase type 3 family.</text>
</comment>
<dbReference type="RefSeq" id="XP_013382741.1">
    <property type="nucleotide sequence ID" value="XM_013527287.1"/>
</dbReference>
<evidence type="ECO:0000313" key="12">
    <source>
        <dbReference type="RefSeq" id="XP_013382741.1"/>
    </source>
</evidence>
<name>A0A1S3HB86_LINAN</name>
<comment type="pathway">
    <text evidence="1 10">Sulfur metabolism; glutathione biosynthesis; glutathione from L-cysteine and L-glutamate: step 1/2.</text>
</comment>
<dbReference type="GO" id="GO:0005524">
    <property type="term" value="F:ATP binding"/>
    <property type="evidence" value="ECO:0007669"/>
    <property type="project" value="UniProtKB-UniRule"/>
</dbReference>
<protein>
    <recommendedName>
        <fullName evidence="3 10">Glutamate--cysteine ligase</fullName>
        <ecNumber evidence="3 10">6.3.2.2</ecNumber>
    </recommendedName>
    <alternativeName>
        <fullName evidence="9 10">Gamma-ECS</fullName>
    </alternativeName>
    <alternativeName>
        <fullName evidence="8 10">Gamma-glutamylcysteine synthetase</fullName>
    </alternativeName>
</protein>
<dbReference type="GO" id="GO:0006750">
    <property type="term" value="P:glutathione biosynthetic process"/>
    <property type="evidence" value="ECO:0007669"/>
    <property type="project" value="UniProtKB-UniRule"/>
</dbReference>
<organism evidence="11 12">
    <name type="scientific">Lingula anatina</name>
    <name type="common">Brachiopod</name>
    <name type="synonym">Lingula unguis</name>
    <dbReference type="NCBI Taxonomy" id="7574"/>
    <lineage>
        <taxon>Eukaryota</taxon>
        <taxon>Metazoa</taxon>
        <taxon>Spiralia</taxon>
        <taxon>Lophotrochozoa</taxon>
        <taxon>Brachiopoda</taxon>
        <taxon>Linguliformea</taxon>
        <taxon>Lingulata</taxon>
        <taxon>Lingulida</taxon>
        <taxon>Linguloidea</taxon>
        <taxon>Lingulidae</taxon>
        <taxon>Lingula</taxon>
    </lineage>
</organism>
<dbReference type="KEGG" id="lak:106153380"/>
<evidence type="ECO:0000256" key="8">
    <source>
        <dbReference type="ARBA" id="ARBA00030585"/>
    </source>
</evidence>
<comment type="catalytic activity">
    <reaction evidence="10">
        <text>L-cysteine + L-glutamate + ATP = gamma-L-glutamyl-L-cysteine + ADP + phosphate + H(+)</text>
        <dbReference type="Rhea" id="RHEA:13285"/>
        <dbReference type="ChEBI" id="CHEBI:15378"/>
        <dbReference type="ChEBI" id="CHEBI:29985"/>
        <dbReference type="ChEBI" id="CHEBI:30616"/>
        <dbReference type="ChEBI" id="CHEBI:35235"/>
        <dbReference type="ChEBI" id="CHEBI:43474"/>
        <dbReference type="ChEBI" id="CHEBI:58173"/>
        <dbReference type="ChEBI" id="CHEBI:456216"/>
        <dbReference type="EC" id="6.3.2.2"/>
    </reaction>
</comment>
<keyword evidence="5 10" id="KW-0317">Glutathione biosynthesis</keyword>
<dbReference type="Proteomes" id="UP000085678">
    <property type="component" value="Unplaced"/>
</dbReference>
<dbReference type="UniPathway" id="UPA00142">
    <property type="reaction ID" value="UER00209"/>
</dbReference>
<accession>A0A1S3HB86</accession>
<evidence type="ECO:0000256" key="4">
    <source>
        <dbReference type="ARBA" id="ARBA00022598"/>
    </source>
</evidence>
<keyword evidence="4 10" id="KW-0436">Ligase</keyword>
<sequence length="429" mass="48587">MNGLEQNGERWLTSDEIAGIWPQIRLNAVREFIGLYHKEKDARKRGLLWGDEIEYILVYLDHENKSVKVSLESEELLEKLKRLDFNNVCPAMWQREYARYMVESVPFVPFSGGIESIRSVEASMANSVAAQNCTSNKRGRYTERIPIFKDVHTMDAIKKDLSQSSYKGKEQEKAQPGTIRLDMCVCGGTCCALQVTLQAADLDEARTLHDQLTPLCPILNKRSGAHRTTKTRNDSVSCYAQPYNSCYNDGPMFTDDEIFGTLVDEDVDEAMSCYVTNLFSRDPWGLSESHVQQSGVGRLNSIGLYNVQLTDFENAAFSVFLVLLTRTILTYDLDLVVPISKPKAFPGLIPLVNRYLDDHGGIDIETRLAANRYLDFIGKRGSGEIPTVARWMREFVTSHPDYKKDSVVSEHINYDLISRCNEISSMKSK</sequence>
<dbReference type="SUPFAM" id="SSF55931">
    <property type="entry name" value="Glutamine synthetase/guanido kinase"/>
    <property type="match status" value="1"/>
</dbReference>
<evidence type="ECO:0000256" key="7">
    <source>
        <dbReference type="ARBA" id="ARBA00022840"/>
    </source>
</evidence>
<dbReference type="InParanoid" id="A0A1S3HB86"/>
<evidence type="ECO:0000256" key="1">
    <source>
        <dbReference type="ARBA" id="ARBA00005006"/>
    </source>
</evidence>
<evidence type="ECO:0000256" key="6">
    <source>
        <dbReference type="ARBA" id="ARBA00022741"/>
    </source>
</evidence>
<evidence type="ECO:0000256" key="5">
    <source>
        <dbReference type="ARBA" id="ARBA00022684"/>
    </source>
</evidence>
<gene>
    <name evidence="12" type="primary">LOC106153380</name>
</gene>
<keyword evidence="7 10" id="KW-0067">ATP-binding</keyword>
<proteinExistence type="inferred from homology"/>
<dbReference type="AlphaFoldDB" id="A0A1S3HB86"/>
<keyword evidence="11" id="KW-1185">Reference proteome</keyword>
<evidence type="ECO:0000256" key="10">
    <source>
        <dbReference type="RuleBase" id="RU367135"/>
    </source>
</evidence>
<evidence type="ECO:0000256" key="3">
    <source>
        <dbReference type="ARBA" id="ARBA00012220"/>
    </source>
</evidence>
<dbReference type="EC" id="6.3.2.2" evidence="3 10"/>
<dbReference type="STRING" id="7574.A0A1S3HB86"/>
<dbReference type="PANTHER" id="PTHR11164:SF0">
    <property type="entry name" value="GLUTAMATE--CYSTEINE LIGASE CATALYTIC SUBUNIT"/>
    <property type="match status" value="1"/>
</dbReference>
<dbReference type="PANTHER" id="PTHR11164">
    <property type="entry name" value="GLUTAMATE CYSTEINE LIGASE"/>
    <property type="match status" value="1"/>
</dbReference>
<dbReference type="GO" id="GO:0004357">
    <property type="term" value="F:glutamate-cysteine ligase activity"/>
    <property type="evidence" value="ECO:0007669"/>
    <property type="project" value="UniProtKB-UniRule"/>
</dbReference>
<dbReference type="GeneID" id="106153380"/>
<evidence type="ECO:0000313" key="11">
    <source>
        <dbReference type="Proteomes" id="UP000085678"/>
    </source>
</evidence>
<dbReference type="OrthoDB" id="7939818at2759"/>
<dbReference type="InterPro" id="IPR004308">
    <property type="entry name" value="GCS"/>
</dbReference>
<reference evidence="12" key="1">
    <citation type="submission" date="2025-08" db="UniProtKB">
        <authorList>
            <consortium name="RefSeq"/>
        </authorList>
    </citation>
    <scope>IDENTIFICATION</scope>
    <source>
        <tissue evidence="12">Gonads</tissue>
    </source>
</reference>
<dbReference type="InterPro" id="IPR014746">
    <property type="entry name" value="Gln_synth/guanido_kin_cat_dom"/>
</dbReference>
<evidence type="ECO:0000256" key="9">
    <source>
        <dbReference type="ARBA" id="ARBA00032122"/>
    </source>
</evidence>
<dbReference type="Pfam" id="PF03074">
    <property type="entry name" value="GCS"/>
    <property type="match status" value="2"/>
</dbReference>
<dbReference type="Gene3D" id="3.30.590.50">
    <property type="match status" value="3"/>
</dbReference>
<evidence type="ECO:0000256" key="2">
    <source>
        <dbReference type="ARBA" id="ARBA00008100"/>
    </source>
</evidence>
<dbReference type="Gene3D" id="1.10.8.960">
    <property type="match status" value="1"/>
</dbReference>